<evidence type="ECO:0000313" key="2">
    <source>
        <dbReference type="EMBL" id="GIF57564.1"/>
    </source>
</evidence>
<dbReference type="GO" id="GO:0016787">
    <property type="term" value="F:hydrolase activity"/>
    <property type="evidence" value="ECO:0007669"/>
    <property type="project" value="UniProtKB-KW"/>
</dbReference>
<dbReference type="Pfam" id="PF00561">
    <property type="entry name" value="Abhydrolase_1"/>
    <property type="match status" value="1"/>
</dbReference>
<dbReference type="EMBL" id="BONC01000024">
    <property type="protein sequence ID" value="GIF57564.1"/>
    <property type="molecule type" value="Genomic_DNA"/>
</dbReference>
<protein>
    <submittedName>
        <fullName evidence="2">Hydrolase, alpha/beta fold protein</fullName>
    </submittedName>
</protein>
<dbReference type="Gene3D" id="3.40.50.1820">
    <property type="entry name" value="alpha/beta hydrolase"/>
    <property type="match status" value="1"/>
</dbReference>
<gene>
    <name evidence="2" type="ORF">Air01nite_36590</name>
</gene>
<accession>A0ABQ4C464</accession>
<evidence type="ECO:0000313" key="3">
    <source>
        <dbReference type="Proteomes" id="UP000624325"/>
    </source>
</evidence>
<dbReference type="Proteomes" id="UP000624325">
    <property type="component" value="Unassembled WGS sequence"/>
</dbReference>
<sequence>MATVATRVGRLNVAVEGSGPPAVLWHSLFVDSTTWARLRPSLAATRTLVLIDGPGHGRSGAAPGPYTLSDCAVAAREVLHGLGVTGPVDWLGNAWGGHVGVYFAAEHPDACRSLTTIATPIHALLPADRRSVRLLYTLHGLAGPRPVAGILTDALLGKGYGRKDPEAAAVVRASFVNADRHGMRQAIHSISLNRPDATPLLGQVKSPALLTTGADDPMCTPTDTATWAAQIPDGRSLTLPGGGHLAPLFDPHTADVITDFWTNCR</sequence>
<comment type="caution">
    <text evidence="2">The sequence shown here is derived from an EMBL/GenBank/DDBJ whole genome shotgun (WGS) entry which is preliminary data.</text>
</comment>
<dbReference type="InterPro" id="IPR000073">
    <property type="entry name" value="AB_hydrolase_1"/>
</dbReference>
<keyword evidence="3" id="KW-1185">Reference proteome</keyword>
<reference evidence="2 3" key="1">
    <citation type="submission" date="2021-01" db="EMBL/GenBank/DDBJ databases">
        <title>Whole genome shotgun sequence of Asanoa iriomotensis NBRC 100142.</title>
        <authorList>
            <person name="Komaki H."/>
            <person name="Tamura T."/>
        </authorList>
    </citation>
    <scope>NUCLEOTIDE SEQUENCE [LARGE SCALE GENOMIC DNA]</scope>
    <source>
        <strain evidence="2 3">NBRC 100142</strain>
    </source>
</reference>
<proteinExistence type="predicted"/>
<dbReference type="InterPro" id="IPR029058">
    <property type="entry name" value="AB_hydrolase_fold"/>
</dbReference>
<dbReference type="PRINTS" id="PR00111">
    <property type="entry name" value="ABHYDROLASE"/>
</dbReference>
<feature type="domain" description="AB hydrolase-1" evidence="1">
    <location>
        <begin position="23"/>
        <end position="251"/>
    </location>
</feature>
<dbReference type="SUPFAM" id="SSF53474">
    <property type="entry name" value="alpha/beta-Hydrolases"/>
    <property type="match status" value="1"/>
</dbReference>
<name>A0ABQ4C464_9ACTN</name>
<dbReference type="PANTHER" id="PTHR43194:SF2">
    <property type="entry name" value="PEROXISOMAL MEMBRANE PROTEIN LPX1"/>
    <property type="match status" value="1"/>
</dbReference>
<keyword evidence="2" id="KW-0378">Hydrolase</keyword>
<dbReference type="RefSeq" id="WP_203703807.1">
    <property type="nucleotide sequence ID" value="NZ_BAAALU010000031.1"/>
</dbReference>
<organism evidence="2 3">
    <name type="scientific">Asanoa iriomotensis</name>
    <dbReference type="NCBI Taxonomy" id="234613"/>
    <lineage>
        <taxon>Bacteria</taxon>
        <taxon>Bacillati</taxon>
        <taxon>Actinomycetota</taxon>
        <taxon>Actinomycetes</taxon>
        <taxon>Micromonosporales</taxon>
        <taxon>Micromonosporaceae</taxon>
        <taxon>Asanoa</taxon>
    </lineage>
</organism>
<evidence type="ECO:0000259" key="1">
    <source>
        <dbReference type="Pfam" id="PF00561"/>
    </source>
</evidence>
<dbReference type="InterPro" id="IPR050228">
    <property type="entry name" value="Carboxylesterase_BioH"/>
</dbReference>
<dbReference type="PANTHER" id="PTHR43194">
    <property type="entry name" value="HYDROLASE ALPHA/BETA FOLD FAMILY"/>
    <property type="match status" value="1"/>
</dbReference>